<dbReference type="InterPro" id="IPR019239">
    <property type="entry name" value="VapB_antitoxin"/>
</dbReference>
<reference evidence="1 2" key="1">
    <citation type="submission" date="2019-12" db="EMBL/GenBank/DDBJ databases">
        <title>Halomonas rutogse sp. nov. isolated from two lakes on Tibetan Plateau.</title>
        <authorList>
            <person name="Gao P."/>
        </authorList>
    </citation>
    <scope>NUCLEOTIDE SEQUENCE [LARGE SCALE GENOMIC DNA]</scope>
    <source>
        <strain evidence="1 2">ZH2S</strain>
    </source>
</reference>
<proteinExistence type="predicted"/>
<organism evidence="1 2">
    <name type="scientific">Vreelandella zhuhanensis</name>
    <dbReference type="NCBI Taxonomy" id="2684210"/>
    <lineage>
        <taxon>Bacteria</taxon>
        <taxon>Pseudomonadati</taxon>
        <taxon>Pseudomonadota</taxon>
        <taxon>Gammaproteobacteria</taxon>
        <taxon>Oceanospirillales</taxon>
        <taxon>Halomonadaceae</taxon>
        <taxon>Vreelandella</taxon>
    </lineage>
</organism>
<gene>
    <name evidence="1" type="ORF">GPM19_10205</name>
</gene>
<dbReference type="Proteomes" id="UP000437638">
    <property type="component" value="Unassembled WGS sequence"/>
</dbReference>
<dbReference type="EMBL" id="WTKP01000006">
    <property type="protein sequence ID" value="MWJ28573.1"/>
    <property type="molecule type" value="Genomic_DNA"/>
</dbReference>
<dbReference type="RefSeq" id="WP_160418925.1">
    <property type="nucleotide sequence ID" value="NZ_WTKP01000006.1"/>
</dbReference>
<name>A0A7X3KR64_9GAMM</name>
<sequence length="69" mass="7768">MRTTITINDALYEQALEFAEPGLSKPSDIFQEALKTYVRVQAARRLAALGGTAQEMPDIPFRRRESPTE</sequence>
<comment type="caution">
    <text evidence="1">The sequence shown here is derived from an EMBL/GenBank/DDBJ whole genome shotgun (WGS) entry which is preliminary data.</text>
</comment>
<evidence type="ECO:0000313" key="1">
    <source>
        <dbReference type="EMBL" id="MWJ28573.1"/>
    </source>
</evidence>
<accession>A0A7X3KR64</accession>
<dbReference type="Pfam" id="PF09957">
    <property type="entry name" value="VapB_antitoxin"/>
    <property type="match status" value="1"/>
</dbReference>
<dbReference type="AlphaFoldDB" id="A0A7X3KR64"/>
<evidence type="ECO:0000313" key="2">
    <source>
        <dbReference type="Proteomes" id="UP000437638"/>
    </source>
</evidence>
<protein>
    <submittedName>
        <fullName evidence="1">Type II toxin-antitoxin system VapB family antitoxin</fullName>
    </submittedName>
</protein>
<keyword evidence="2" id="KW-1185">Reference proteome</keyword>